<evidence type="ECO:0000256" key="4">
    <source>
        <dbReference type="ARBA" id="ARBA00023163"/>
    </source>
</evidence>
<dbReference type="InterPro" id="IPR036388">
    <property type="entry name" value="WH-like_DNA-bd_sf"/>
</dbReference>
<organism evidence="6 7">
    <name type="scientific">Kushneria aurantia</name>
    <dbReference type="NCBI Taxonomy" id="504092"/>
    <lineage>
        <taxon>Bacteria</taxon>
        <taxon>Pseudomonadati</taxon>
        <taxon>Pseudomonadota</taxon>
        <taxon>Gammaproteobacteria</taxon>
        <taxon>Oceanospirillales</taxon>
        <taxon>Halomonadaceae</taxon>
        <taxon>Kushneria</taxon>
    </lineage>
</organism>
<keyword evidence="4" id="KW-0804">Transcription</keyword>
<keyword evidence="3" id="KW-0238">DNA-binding</keyword>
<dbReference type="Proteomes" id="UP001589814">
    <property type="component" value="Unassembled WGS sequence"/>
</dbReference>
<reference evidence="6 7" key="1">
    <citation type="submission" date="2024-09" db="EMBL/GenBank/DDBJ databases">
        <authorList>
            <person name="Sun Q."/>
            <person name="Mori K."/>
        </authorList>
    </citation>
    <scope>NUCLEOTIDE SEQUENCE [LARGE SCALE GENOMIC DNA]</scope>
    <source>
        <strain evidence="6 7">CCM 7415</strain>
    </source>
</reference>
<evidence type="ECO:0000256" key="2">
    <source>
        <dbReference type="ARBA" id="ARBA00023015"/>
    </source>
</evidence>
<evidence type="ECO:0000256" key="1">
    <source>
        <dbReference type="ARBA" id="ARBA00009437"/>
    </source>
</evidence>
<dbReference type="InterPro" id="IPR005119">
    <property type="entry name" value="LysR_subst-bd"/>
</dbReference>
<dbReference type="InterPro" id="IPR058163">
    <property type="entry name" value="LysR-type_TF_proteobact-type"/>
</dbReference>
<sequence>MRSALPPFAALETFLAVARSGGVRAAARRLNVTDSAVSHQLRKLEDHLGTPLVERHGRGIKLTATGQRYADQLAAPLAEIAGLTERLFGTPADTGVTLTVGPVVASLGLIPYVAKLENDNPGLMLQLVTTARPLNLDAMGIDLALRYERCPATSDDPLSFPEYAFPVCTPELAREGAEQALAKRRLLNGAHSDDWQRWATAAERDLPATQREMRLDTTEMVMNAALRGIGITIGRTPLVNDALLSGQLVAPFGTATPGEGSYRIVTSSRRPDAAAQAVMSWLGGLLGRP</sequence>
<dbReference type="InterPro" id="IPR036390">
    <property type="entry name" value="WH_DNA-bd_sf"/>
</dbReference>
<dbReference type="PANTHER" id="PTHR30537">
    <property type="entry name" value="HTH-TYPE TRANSCRIPTIONAL REGULATOR"/>
    <property type="match status" value="1"/>
</dbReference>
<dbReference type="InterPro" id="IPR000847">
    <property type="entry name" value="LysR_HTH_N"/>
</dbReference>
<comment type="caution">
    <text evidence="6">The sequence shown here is derived from an EMBL/GenBank/DDBJ whole genome shotgun (WGS) entry which is preliminary data.</text>
</comment>
<dbReference type="Gene3D" id="1.10.10.10">
    <property type="entry name" value="Winged helix-like DNA-binding domain superfamily/Winged helix DNA-binding domain"/>
    <property type="match status" value="1"/>
</dbReference>
<dbReference type="PROSITE" id="PS50931">
    <property type="entry name" value="HTH_LYSR"/>
    <property type="match status" value="1"/>
</dbReference>
<proteinExistence type="inferred from homology"/>
<gene>
    <name evidence="6" type="ORF">ACFFHW_05555</name>
</gene>
<dbReference type="Pfam" id="PF03466">
    <property type="entry name" value="LysR_substrate"/>
    <property type="match status" value="1"/>
</dbReference>
<dbReference type="PRINTS" id="PR00039">
    <property type="entry name" value="HTHLYSR"/>
</dbReference>
<dbReference type="SUPFAM" id="SSF46785">
    <property type="entry name" value="Winged helix' DNA-binding domain"/>
    <property type="match status" value="1"/>
</dbReference>
<comment type="similarity">
    <text evidence="1">Belongs to the LysR transcriptional regulatory family.</text>
</comment>
<dbReference type="EMBL" id="JBHLVX010000019">
    <property type="protein sequence ID" value="MFC0267465.1"/>
    <property type="molecule type" value="Genomic_DNA"/>
</dbReference>
<dbReference type="RefSeq" id="WP_169433489.1">
    <property type="nucleotide sequence ID" value="NZ_JBHLVX010000019.1"/>
</dbReference>
<feature type="domain" description="HTH lysR-type" evidence="5">
    <location>
        <begin position="6"/>
        <end position="63"/>
    </location>
</feature>
<evidence type="ECO:0000256" key="3">
    <source>
        <dbReference type="ARBA" id="ARBA00023125"/>
    </source>
</evidence>
<protein>
    <submittedName>
        <fullName evidence="6">LysR family transcriptional regulator</fullName>
    </submittedName>
</protein>
<dbReference type="SUPFAM" id="SSF53850">
    <property type="entry name" value="Periplasmic binding protein-like II"/>
    <property type="match status" value="1"/>
</dbReference>
<keyword evidence="7" id="KW-1185">Reference proteome</keyword>
<dbReference type="Pfam" id="PF00126">
    <property type="entry name" value="HTH_1"/>
    <property type="match status" value="1"/>
</dbReference>
<name>A0ABV6G1E1_9GAMM</name>
<dbReference type="PANTHER" id="PTHR30537:SF79">
    <property type="entry name" value="TRANSCRIPTIONAL REGULATOR-RELATED"/>
    <property type="match status" value="1"/>
</dbReference>
<evidence type="ECO:0000313" key="7">
    <source>
        <dbReference type="Proteomes" id="UP001589814"/>
    </source>
</evidence>
<keyword evidence="2" id="KW-0805">Transcription regulation</keyword>
<evidence type="ECO:0000313" key="6">
    <source>
        <dbReference type="EMBL" id="MFC0267465.1"/>
    </source>
</evidence>
<evidence type="ECO:0000259" key="5">
    <source>
        <dbReference type="PROSITE" id="PS50931"/>
    </source>
</evidence>
<accession>A0ABV6G1E1</accession>
<dbReference type="Gene3D" id="3.40.190.10">
    <property type="entry name" value="Periplasmic binding protein-like II"/>
    <property type="match status" value="2"/>
</dbReference>